<evidence type="ECO:0000256" key="1">
    <source>
        <dbReference type="SAM" id="Phobius"/>
    </source>
</evidence>
<dbReference type="HOGENOM" id="CLU_020424_1_0_1"/>
<proteinExistence type="predicted"/>
<dbReference type="VEuPathDB" id="FungiDB:PV09_06125"/>
<dbReference type="PANTHER" id="PTHR33973">
    <property type="entry name" value="OS07G0153300 PROTEIN"/>
    <property type="match status" value="1"/>
</dbReference>
<dbReference type="GeneID" id="27314098"/>
<keyword evidence="3" id="KW-1185">Reference proteome</keyword>
<dbReference type="Proteomes" id="UP000053259">
    <property type="component" value="Unassembled WGS sequence"/>
</dbReference>
<name>A0A0D2A7F9_9PEZI</name>
<dbReference type="InterPro" id="IPR010775">
    <property type="entry name" value="DUF1365"/>
</dbReference>
<protein>
    <recommendedName>
        <fullName evidence="4">DUF1365 domain-containing protein</fullName>
    </recommendedName>
</protein>
<gene>
    <name evidence="2" type="ORF">PV09_06125</name>
</gene>
<keyword evidence="1" id="KW-1133">Transmembrane helix</keyword>
<sequence>MERTVVTVSDVTFSYNGVDLSLKDLNLGLLGLFGVTLWWWLWTMRDARDSTRTADLLVLIGLIAWHWYLRHHHYLLLKTLACMAVLKLCHNYVKNTSDPPPKGEAPLIIPSWTSHTRFFPQKHSFGYSILQVALPVGSEGRFGQLLSVGNVQKKGWYHVQASDYLHRTSDDQTLYGKLKAYLQSHDVEDSEWDHAYLITAPRFMGYSFNPVSFWYIYTADNVLTMMILEVNNTFGERRMYLLHAKDSGEQNEDSDVNNLTTSTDDSFHHPPCLSKSDGKFRNSWAKDFHVSPFSSRKGCYMLTANDPFHREKEGESIDLNNTITLKSSKDHVKLVARIVSVGHSINPLTSTWYETIRFVMSWFLVGFLTFPRILKEAAVLFWAKGLHVWYRPEVLPSSIGREEEPIEAGLAPFFETYLKHIVAQHTKPINVIYTSNIRGKSPCTYSNVHVDEQSQASSSKLELRVLSPAFFARFMHYAHSTEAFDRECVFTDEKNRTIWVSRPELLYDLLKQDPCSSRARTESLNPVQRFKWNIHVMLRCAPADPAYPFSGAATQKREDIRKKTLSPLDHYVLTYMRADASSYRRLCARLFLAQRVAFGFVQVVDLVDVAVRAMLIWKGVSNLSWTAGWITSYAWLMSVHLWAFMK</sequence>
<reference evidence="2 3" key="1">
    <citation type="submission" date="2015-01" db="EMBL/GenBank/DDBJ databases">
        <title>The Genome Sequence of Ochroconis gallopava CBS43764.</title>
        <authorList>
            <consortium name="The Broad Institute Genomics Platform"/>
            <person name="Cuomo C."/>
            <person name="de Hoog S."/>
            <person name="Gorbushina A."/>
            <person name="Stielow B."/>
            <person name="Teixiera M."/>
            <person name="Abouelleil A."/>
            <person name="Chapman S.B."/>
            <person name="Priest M."/>
            <person name="Young S.K."/>
            <person name="Wortman J."/>
            <person name="Nusbaum C."/>
            <person name="Birren B."/>
        </authorList>
    </citation>
    <scope>NUCLEOTIDE SEQUENCE [LARGE SCALE GENOMIC DNA]</scope>
    <source>
        <strain evidence="2 3">CBS 43764</strain>
    </source>
</reference>
<evidence type="ECO:0008006" key="4">
    <source>
        <dbReference type="Google" id="ProtNLM"/>
    </source>
</evidence>
<evidence type="ECO:0000313" key="3">
    <source>
        <dbReference type="Proteomes" id="UP000053259"/>
    </source>
</evidence>
<feature type="transmembrane region" description="Helical" evidence="1">
    <location>
        <begin position="53"/>
        <end position="69"/>
    </location>
</feature>
<organism evidence="2 3">
    <name type="scientific">Verruconis gallopava</name>
    <dbReference type="NCBI Taxonomy" id="253628"/>
    <lineage>
        <taxon>Eukaryota</taxon>
        <taxon>Fungi</taxon>
        <taxon>Dikarya</taxon>
        <taxon>Ascomycota</taxon>
        <taxon>Pezizomycotina</taxon>
        <taxon>Dothideomycetes</taxon>
        <taxon>Pleosporomycetidae</taxon>
        <taxon>Venturiales</taxon>
        <taxon>Sympoventuriaceae</taxon>
        <taxon>Verruconis</taxon>
    </lineage>
</organism>
<dbReference type="RefSeq" id="XP_016212557.1">
    <property type="nucleotide sequence ID" value="XM_016359721.1"/>
</dbReference>
<dbReference type="PANTHER" id="PTHR33973:SF4">
    <property type="entry name" value="OS07G0153300 PROTEIN"/>
    <property type="match status" value="1"/>
</dbReference>
<keyword evidence="1" id="KW-0812">Transmembrane</keyword>
<accession>A0A0D2A7F9</accession>
<keyword evidence="1" id="KW-0472">Membrane</keyword>
<dbReference type="EMBL" id="KN847548">
    <property type="protein sequence ID" value="KIW02688.1"/>
    <property type="molecule type" value="Genomic_DNA"/>
</dbReference>
<feature type="transmembrane region" description="Helical" evidence="1">
    <location>
        <begin position="624"/>
        <end position="644"/>
    </location>
</feature>
<dbReference type="InParanoid" id="A0A0D2A7F9"/>
<dbReference type="AlphaFoldDB" id="A0A0D2A7F9"/>
<evidence type="ECO:0000313" key="2">
    <source>
        <dbReference type="EMBL" id="KIW02688.1"/>
    </source>
</evidence>
<dbReference type="Pfam" id="PF07103">
    <property type="entry name" value="DUF1365"/>
    <property type="match status" value="1"/>
</dbReference>
<dbReference type="OrthoDB" id="3340520at2759"/>
<feature type="transmembrane region" description="Helical" evidence="1">
    <location>
        <begin position="25"/>
        <end position="41"/>
    </location>
</feature>